<evidence type="ECO:0000256" key="2">
    <source>
        <dbReference type="ARBA" id="ARBA00007801"/>
    </source>
</evidence>
<dbReference type="Pfam" id="PF07976">
    <property type="entry name" value="Phe_hydrox_dim"/>
    <property type="match status" value="1"/>
</dbReference>
<comment type="cofactor">
    <cofactor evidence="1">
        <name>FAD</name>
        <dbReference type="ChEBI" id="CHEBI:57692"/>
    </cofactor>
</comment>
<dbReference type="CDD" id="cd02979">
    <property type="entry name" value="PHOX_C"/>
    <property type="match status" value="1"/>
</dbReference>
<dbReference type="InterPro" id="IPR036249">
    <property type="entry name" value="Thioredoxin-like_sf"/>
</dbReference>
<comment type="caution">
    <text evidence="8">The sequence shown here is derived from an EMBL/GenBank/DDBJ whole genome shotgun (WGS) entry which is preliminary data.</text>
</comment>
<keyword evidence="3" id="KW-0285">Flavoprotein</keyword>
<dbReference type="GO" id="GO:0071949">
    <property type="term" value="F:FAD binding"/>
    <property type="evidence" value="ECO:0007669"/>
    <property type="project" value="InterPro"/>
</dbReference>
<dbReference type="SUPFAM" id="SSF54373">
    <property type="entry name" value="FAD-linked reductases, C-terminal domain"/>
    <property type="match status" value="1"/>
</dbReference>
<dbReference type="InterPro" id="IPR036188">
    <property type="entry name" value="FAD/NAD-bd_sf"/>
</dbReference>
<dbReference type="GO" id="GO:0018662">
    <property type="term" value="F:phenol 2-monooxygenase activity"/>
    <property type="evidence" value="ECO:0007669"/>
    <property type="project" value="UniProtKB-EC"/>
</dbReference>
<evidence type="ECO:0000256" key="1">
    <source>
        <dbReference type="ARBA" id="ARBA00001974"/>
    </source>
</evidence>
<proteinExistence type="inferred from homology"/>
<dbReference type="Gene3D" id="3.50.50.60">
    <property type="entry name" value="FAD/NAD(P)-binding domain"/>
    <property type="match status" value="1"/>
</dbReference>
<keyword evidence="5 8" id="KW-0560">Oxidoreductase</keyword>
<dbReference type="Pfam" id="PF01494">
    <property type="entry name" value="FAD_binding_3"/>
    <property type="match status" value="1"/>
</dbReference>
<comment type="similarity">
    <text evidence="2">Belongs to the PheA/TfdB FAD monooxygenase family.</text>
</comment>
<evidence type="ECO:0000259" key="6">
    <source>
        <dbReference type="Pfam" id="PF01494"/>
    </source>
</evidence>
<dbReference type="EMBL" id="NPEU01000053">
    <property type="protein sequence ID" value="RAI40032.1"/>
    <property type="molecule type" value="Genomic_DNA"/>
</dbReference>
<reference evidence="8 9" key="1">
    <citation type="submission" date="2017-07" db="EMBL/GenBank/DDBJ databases">
        <title>Draft Genome Sequences of Select Purple Nonsulfur Bacteria.</title>
        <authorList>
            <person name="Lasarre B."/>
            <person name="Mckinlay J.B."/>
        </authorList>
    </citation>
    <scope>NUCLEOTIDE SEQUENCE [LARGE SCALE GENOMIC DNA]</scope>
    <source>
        <strain evidence="8 9">DSM 11907</strain>
    </source>
</reference>
<dbReference type="Proteomes" id="UP000248863">
    <property type="component" value="Unassembled WGS sequence"/>
</dbReference>
<dbReference type="PANTHER" id="PTHR43004:SF19">
    <property type="entry name" value="BINDING MONOOXYGENASE, PUTATIVE (JCVI)-RELATED"/>
    <property type="match status" value="1"/>
</dbReference>
<feature type="domain" description="Phenol hydroxylase-like C-terminal dimerisation" evidence="7">
    <location>
        <begin position="444"/>
        <end position="636"/>
    </location>
</feature>
<evidence type="ECO:0000256" key="5">
    <source>
        <dbReference type="ARBA" id="ARBA00023002"/>
    </source>
</evidence>
<evidence type="ECO:0000259" key="7">
    <source>
        <dbReference type="Pfam" id="PF07976"/>
    </source>
</evidence>
<dbReference type="PRINTS" id="PR00420">
    <property type="entry name" value="RNGMNOXGNASE"/>
</dbReference>
<dbReference type="InterPro" id="IPR002938">
    <property type="entry name" value="FAD-bd"/>
</dbReference>
<dbReference type="Gene3D" id="3.30.9.10">
    <property type="entry name" value="D-Amino Acid Oxidase, subunit A, domain 2"/>
    <property type="match status" value="1"/>
</dbReference>
<evidence type="ECO:0000313" key="9">
    <source>
        <dbReference type="Proteomes" id="UP000248863"/>
    </source>
</evidence>
<keyword evidence="4" id="KW-0274">FAD</keyword>
<dbReference type="NCBIfam" id="NF006144">
    <property type="entry name" value="PRK08294.1"/>
    <property type="match status" value="1"/>
</dbReference>
<dbReference type="InterPro" id="IPR038220">
    <property type="entry name" value="PHOX_C_sf"/>
</dbReference>
<dbReference type="InterPro" id="IPR050641">
    <property type="entry name" value="RIFMO-like"/>
</dbReference>
<dbReference type="PANTHER" id="PTHR43004">
    <property type="entry name" value="TRK SYSTEM POTASSIUM UPTAKE PROTEIN"/>
    <property type="match status" value="1"/>
</dbReference>
<dbReference type="EC" id="1.14.13.7" evidence="8"/>
<protein>
    <submittedName>
        <fullName evidence="8">Phenol 2-monooxygenase</fullName>
        <ecNumber evidence="8">1.14.13.7</ecNumber>
    </submittedName>
</protein>
<dbReference type="OrthoDB" id="9791689at2"/>
<name>A0A327KRW6_9BRAD</name>
<evidence type="ECO:0000313" key="8">
    <source>
        <dbReference type="EMBL" id="RAI40032.1"/>
    </source>
</evidence>
<keyword evidence="9" id="KW-1185">Reference proteome</keyword>
<evidence type="ECO:0000256" key="4">
    <source>
        <dbReference type="ARBA" id="ARBA00022827"/>
    </source>
</evidence>
<dbReference type="InterPro" id="IPR012941">
    <property type="entry name" value="Phe_hydrox_C_dim_dom"/>
</dbReference>
<accession>A0A327KRW6</accession>
<sequence length="650" mass="71312">MQFHQDGFVPGDPEIVDPADRYPAFAGAQGPLPASVDVLIVGCGPAGLTLAAQLAAFADIKTCIVEQKSEPMRRGQADGIACRTMEMFNAFGFAERVLKEACWITETTFWRPDPATPERIARSGVVQDVEDGLSEFPHVVLNQARVHDFYLERMRKSAAKLEPFYARRVVGLVRDADGVTVTLERTEPANDTTTETVRARYVVGCDGARSAVRAAIGRELVGDSANHAWGVMDLLAVTDFPDIRCKALIQSAHEGSIIVIPREGGHLVRLYVELTALDAGERVAARHIPLDALIAKAQRILHPYRLDPKEVPWWSVYEIGQRLTDKFDDVPEAETATHAPRVFIAGDACHTHSPKAGQGMNVSMQDAFNLGWKLAAVLRGRSPERLLATYSAERRAIAKELIDFDREWAALLASAHADGREVDPEATRRYFVTHGRYTAGTATRYAPALLTGDGRHQHLATGFVVGTRFHSAPVVRLADAKPVHLGHVIEADGRFRIFIFAPAGDLSAETSTVRWLCAWLADDPVSPVHRYTRDGEDIDAVIDVRAVFQEPHRTLDIGTLPPLLLPTKGRLGLRDYEKVFCADHRTGGHDIFAMRGIDRAAGCMVVVRPDQYVAQVLPLDGHAALAAYFDGFMQPQREAVPPRMAEAAGA</sequence>
<dbReference type="AlphaFoldDB" id="A0A327KRW6"/>
<dbReference type="SUPFAM" id="SSF51905">
    <property type="entry name" value="FAD/NAD(P)-binding domain"/>
    <property type="match status" value="1"/>
</dbReference>
<dbReference type="Gene3D" id="3.40.30.20">
    <property type="match status" value="1"/>
</dbReference>
<gene>
    <name evidence="8" type="ORF">CH338_07550</name>
</gene>
<feature type="domain" description="FAD-binding" evidence="6">
    <location>
        <begin position="36"/>
        <end position="404"/>
    </location>
</feature>
<dbReference type="RefSeq" id="WP_111356517.1">
    <property type="nucleotide sequence ID" value="NZ_NHSK01000074.1"/>
</dbReference>
<keyword evidence="8" id="KW-0503">Monooxygenase</keyword>
<evidence type="ECO:0000256" key="3">
    <source>
        <dbReference type="ARBA" id="ARBA00022630"/>
    </source>
</evidence>
<organism evidence="8 9">
    <name type="scientific">Rhodoplanes elegans</name>
    <dbReference type="NCBI Taxonomy" id="29408"/>
    <lineage>
        <taxon>Bacteria</taxon>
        <taxon>Pseudomonadati</taxon>
        <taxon>Pseudomonadota</taxon>
        <taxon>Alphaproteobacteria</taxon>
        <taxon>Hyphomicrobiales</taxon>
        <taxon>Nitrobacteraceae</taxon>
        <taxon>Rhodoplanes</taxon>
    </lineage>
</organism>
<dbReference type="SUPFAM" id="SSF52833">
    <property type="entry name" value="Thioredoxin-like"/>
    <property type="match status" value="1"/>
</dbReference>